<accession>A0ABN2SG87</accession>
<comment type="caution">
    <text evidence="1">The sequence shown here is derived from an EMBL/GenBank/DDBJ whole genome shotgun (WGS) entry which is preliminary data.</text>
</comment>
<name>A0ABN2SG87_9ACTN</name>
<evidence type="ECO:0000313" key="1">
    <source>
        <dbReference type="EMBL" id="GAA1985902.1"/>
    </source>
</evidence>
<dbReference type="Proteomes" id="UP001501585">
    <property type="component" value="Unassembled WGS sequence"/>
</dbReference>
<organism evidence="1 2">
    <name type="scientific">Nocardiopsis rhodophaea</name>
    <dbReference type="NCBI Taxonomy" id="280238"/>
    <lineage>
        <taxon>Bacteria</taxon>
        <taxon>Bacillati</taxon>
        <taxon>Actinomycetota</taxon>
        <taxon>Actinomycetes</taxon>
        <taxon>Streptosporangiales</taxon>
        <taxon>Nocardiopsidaceae</taxon>
        <taxon>Nocardiopsis</taxon>
    </lineage>
</organism>
<reference evidence="1 2" key="1">
    <citation type="journal article" date="2019" name="Int. J. Syst. Evol. Microbiol.">
        <title>The Global Catalogue of Microorganisms (GCM) 10K type strain sequencing project: providing services to taxonomists for standard genome sequencing and annotation.</title>
        <authorList>
            <consortium name="The Broad Institute Genomics Platform"/>
            <consortium name="The Broad Institute Genome Sequencing Center for Infectious Disease"/>
            <person name="Wu L."/>
            <person name="Ma J."/>
        </authorList>
    </citation>
    <scope>NUCLEOTIDE SEQUENCE [LARGE SCALE GENOMIC DNA]</scope>
    <source>
        <strain evidence="1 2">JCM 15313</strain>
    </source>
</reference>
<evidence type="ECO:0008006" key="3">
    <source>
        <dbReference type="Google" id="ProtNLM"/>
    </source>
</evidence>
<sequence length="102" mass="10818">MSADTAFSQLANDLAEDGFVTGKMFGLSCLKFDGKAIVCLQEGGAAFKLGRDTAAHAAAMELDGAEIFDPTRKGRQMKDWVWVPADHAQTWAGHARAAASTS</sequence>
<gene>
    <name evidence="1" type="ORF">GCM10009799_09200</name>
</gene>
<evidence type="ECO:0000313" key="2">
    <source>
        <dbReference type="Proteomes" id="UP001501585"/>
    </source>
</evidence>
<protein>
    <recommendedName>
        <fullName evidence="3">TfoX N-terminal domain-containing protein</fullName>
    </recommendedName>
</protein>
<dbReference type="RefSeq" id="WP_344104510.1">
    <property type="nucleotide sequence ID" value="NZ_BAAAPC010000003.1"/>
</dbReference>
<dbReference type="EMBL" id="BAAAPC010000003">
    <property type="protein sequence ID" value="GAA1985902.1"/>
    <property type="molecule type" value="Genomic_DNA"/>
</dbReference>
<keyword evidence="2" id="KW-1185">Reference proteome</keyword>
<proteinExistence type="predicted"/>